<dbReference type="Proteomes" id="UP000264883">
    <property type="component" value="Chromosome"/>
</dbReference>
<organism evidence="8 9">
    <name type="scientific">Clostridium isatidis</name>
    <dbReference type="NCBI Taxonomy" id="182773"/>
    <lineage>
        <taxon>Bacteria</taxon>
        <taxon>Bacillati</taxon>
        <taxon>Bacillota</taxon>
        <taxon>Clostridia</taxon>
        <taxon>Eubacteriales</taxon>
        <taxon>Clostridiaceae</taxon>
        <taxon>Clostridium</taxon>
    </lineage>
</organism>
<feature type="transmembrane region" description="Helical" evidence="6">
    <location>
        <begin position="362"/>
        <end position="384"/>
    </location>
</feature>
<keyword evidence="9" id="KW-1185">Reference proteome</keyword>
<comment type="subcellular location">
    <subcellularLocation>
        <location evidence="1">Cell membrane</location>
        <topology evidence="1">Multi-pass membrane protein</topology>
    </subcellularLocation>
</comment>
<feature type="domain" description="ABC-2 type transporter transmembrane" evidence="7">
    <location>
        <begin position="19"/>
        <end position="377"/>
    </location>
</feature>
<dbReference type="RefSeq" id="WP_119864132.1">
    <property type="nucleotide sequence ID" value="NZ_CP016786.1"/>
</dbReference>
<evidence type="ECO:0000256" key="4">
    <source>
        <dbReference type="ARBA" id="ARBA00022989"/>
    </source>
</evidence>
<dbReference type="GO" id="GO:0140359">
    <property type="term" value="F:ABC-type transporter activity"/>
    <property type="evidence" value="ECO:0007669"/>
    <property type="project" value="InterPro"/>
</dbReference>
<evidence type="ECO:0000259" key="7">
    <source>
        <dbReference type="Pfam" id="PF12698"/>
    </source>
</evidence>
<feature type="transmembrane region" description="Helical" evidence="6">
    <location>
        <begin position="309"/>
        <end position="328"/>
    </location>
</feature>
<keyword evidence="5 6" id="KW-0472">Membrane</keyword>
<dbReference type="PANTHER" id="PTHR30294:SF29">
    <property type="entry name" value="MULTIDRUG ABC TRANSPORTER PERMEASE YBHS-RELATED"/>
    <property type="match status" value="1"/>
</dbReference>
<dbReference type="KEGG" id="cia:BEN51_00280"/>
<reference evidence="8 9" key="1">
    <citation type="submission" date="2016-08" db="EMBL/GenBank/DDBJ databases">
        <title>Complete Genome Sequence Of The Indigo Reducing Clostridium isatidis DSM15098.</title>
        <authorList>
            <person name="Little G.T."/>
            <person name="Minton N.P."/>
        </authorList>
    </citation>
    <scope>NUCLEOTIDE SEQUENCE [LARGE SCALE GENOMIC DNA]</scope>
    <source>
        <strain evidence="8 9">DSM 15098</strain>
    </source>
</reference>
<evidence type="ECO:0000256" key="3">
    <source>
        <dbReference type="ARBA" id="ARBA00022692"/>
    </source>
</evidence>
<evidence type="ECO:0000313" key="9">
    <source>
        <dbReference type="Proteomes" id="UP000264883"/>
    </source>
</evidence>
<sequence length="393" mass="43629">MNNFITILKKELLDIFRDKKTLILTIFLPIIIYPAMFSFMSSSINNLQDEAEKEINIYIEGDSSSSVADAILSIPAVNLVKTDTPQELLKKGDIQLIIQIPDKFDDNIMAGKNDKITILIDEESNKSMIAESMINEILEGYKNNLVAQRLADSGLDTSILSPFTLEVKSGINEGEDANSFSSMMMSMLPTLIIILMISSTIGMAADLGAGEKERFTFEPLLSTSANRSSIITGKIVALCVVAFISLVANVFVMAFSMGKFMNFGGEVDININLYSILGMLLIGVLVLIFLATLQISISIYARSTKEANSYLAAVTMPSMLLAFIPYMADAKSINPAFFNIPITNSICLMKEFIVGIYDFKHILMVVCWHLFYILISIAFARFMFSREEVIFRT</sequence>
<feature type="transmembrane region" description="Helical" evidence="6">
    <location>
        <begin position="230"/>
        <end position="253"/>
    </location>
</feature>
<dbReference type="Pfam" id="PF12698">
    <property type="entry name" value="ABC2_membrane_3"/>
    <property type="match status" value="1"/>
</dbReference>
<evidence type="ECO:0000256" key="1">
    <source>
        <dbReference type="ARBA" id="ARBA00004651"/>
    </source>
</evidence>
<dbReference type="OrthoDB" id="5486437at2"/>
<dbReference type="EMBL" id="CP016786">
    <property type="protein sequence ID" value="ASW41999.1"/>
    <property type="molecule type" value="Genomic_DNA"/>
</dbReference>
<keyword evidence="2" id="KW-1003">Cell membrane</keyword>
<dbReference type="GO" id="GO:0005886">
    <property type="term" value="C:plasma membrane"/>
    <property type="evidence" value="ECO:0007669"/>
    <property type="project" value="UniProtKB-SubCell"/>
</dbReference>
<evidence type="ECO:0000256" key="2">
    <source>
        <dbReference type="ARBA" id="ARBA00022475"/>
    </source>
</evidence>
<feature type="transmembrane region" description="Helical" evidence="6">
    <location>
        <begin position="187"/>
        <end position="209"/>
    </location>
</feature>
<feature type="transmembrane region" description="Helical" evidence="6">
    <location>
        <begin position="273"/>
        <end position="297"/>
    </location>
</feature>
<name>A0A343J8Z1_9CLOT</name>
<keyword evidence="3 6" id="KW-0812">Transmembrane</keyword>
<dbReference type="InterPro" id="IPR051449">
    <property type="entry name" value="ABC-2_transporter_component"/>
</dbReference>
<dbReference type="AlphaFoldDB" id="A0A343J8Z1"/>
<dbReference type="InterPro" id="IPR013525">
    <property type="entry name" value="ABC2_TM"/>
</dbReference>
<gene>
    <name evidence="8" type="ORF">BEN51_00280</name>
</gene>
<proteinExistence type="predicted"/>
<evidence type="ECO:0000256" key="5">
    <source>
        <dbReference type="ARBA" id="ARBA00023136"/>
    </source>
</evidence>
<evidence type="ECO:0000256" key="6">
    <source>
        <dbReference type="SAM" id="Phobius"/>
    </source>
</evidence>
<accession>A0A343J8Z1</accession>
<dbReference type="Gene3D" id="3.40.1710.10">
    <property type="entry name" value="abc type-2 transporter like domain"/>
    <property type="match status" value="1"/>
</dbReference>
<keyword evidence="4 6" id="KW-1133">Transmembrane helix</keyword>
<dbReference type="PANTHER" id="PTHR30294">
    <property type="entry name" value="MEMBRANE COMPONENT OF ABC TRANSPORTER YHHJ-RELATED"/>
    <property type="match status" value="1"/>
</dbReference>
<evidence type="ECO:0000313" key="8">
    <source>
        <dbReference type="EMBL" id="ASW41999.1"/>
    </source>
</evidence>
<protein>
    <submittedName>
        <fullName evidence="8">ABC transporter permease</fullName>
    </submittedName>
</protein>
<feature type="transmembrane region" description="Helical" evidence="6">
    <location>
        <begin position="21"/>
        <end position="40"/>
    </location>
</feature>